<reference evidence="2" key="1">
    <citation type="submission" date="2018-06" db="EMBL/GenBank/DDBJ databases">
        <authorList>
            <person name="Zhirakovskaya E."/>
        </authorList>
    </citation>
    <scope>NUCLEOTIDE SEQUENCE</scope>
</reference>
<keyword evidence="1" id="KW-1133">Transmembrane helix</keyword>
<evidence type="ECO:0008006" key="3">
    <source>
        <dbReference type="Google" id="ProtNLM"/>
    </source>
</evidence>
<keyword evidence="1" id="KW-0812">Transmembrane</keyword>
<accession>A0A3B1ABI7</accession>
<sequence length="322" mass="37364">MKNGLIENFGKVTQAALASNRLNLSLLIVLFFAVILYQQMTTAYRLVILLIPVALLMLKFILALVLRKIVISNPVLLIFHMALFALVSLAIVGQFTYLKATLELSTQEEFNGRLENIDAGPWHNYQLDKVKFTNLGFSINYHKGIMRDSTRNRIQLGKQIVEIGDHVPLVIGHYRFYTTHNKGYAPLFRWIPADGSAVQLGNIHLPAYPIHEYQQAKEWTLPQTQQKIWTMLVIEEDLLPEDRDFNFRVSYKHHLIIRIAGQRYVLRQGDEIKLPEGILRYDSLVSWMGYTVDYDWTRPWLFAASLIALLSLFFYYFARLKN</sequence>
<feature type="transmembrane region" description="Helical" evidence="1">
    <location>
        <begin position="46"/>
        <end position="66"/>
    </location>
</feature>
<proteinExistence type="predicted"/>
<feature type="transmembrane region" description="Helical" evidence="1">
    <location>
        <begin position="300"/>
        <end position="318"/>
    </location>
</feature>
<dbReference type="EMBL" id="UOFS01000049">
    <property type="protein sequence ID" value="VAX01402.1"/>
    <property type="molecule type" value="Genomic_DNA"/>
</dbReference>
<name>A0A3B1ABI7_9ZZZZ</name>
<keyword evidence="1" id="KW-0472">Membrane</keyword>
<dbReference type="AlphaFoldDB" id="A0A3B1ABI7"/>
<feature type="transmembrane region" description="Helical" evidence="1">
    <location>
        <begin position="75"/>
        <end position="97"/>
    </location>
</feature>
<evidence type="ECO:0000313" key="2">
    <source>
        <dbReference type="EMBL" id="VAX01402.1"/>
    </source>
</evidence>
<gene>
    <name evidence="2" type="ORF">MNBD_GAMMA22-1941</name>
</gene>
<protein>
    <recommendedName>
        <fullName evidence="3">ResB-like domain-containing protein</fullName>
    </recommendedName>
</protein>
<evidence type="ECO:0000256" key="1">
    <source>
        <dbReference type="SAM" id="Phobius"/>
    </source>
</evidence>
<organism evidence="2">
    <name type="scientific">hydrothermal vent metagenome</name>
    <dbReference type="NCBI Taxonomy" id="652676"/>
    <lineage>
        <taxon>unclassified sequences</taxon>
        <taxon>metagenomes</taxon>
        <taxon>ecological metagenomes</taxon>
    </lineage>
</organism>
<feature type="transmembrane region" description="Helical" evidence="1">
    <location>
        <begin position="21"/>
        <end position="40"/>
    </location>
</feature>